<sequence>MTQKVQNSGMSGAIGKNLFKVACVEVATDVEGEGEVKLMHRVIDLVNKHNESEADFKLEILPIPRWPIGQRTMIVFERFMNCLRTFESDPTRTTAAMLESVSVLAANYDKPVAVVGAGRPIGHNFLTELVKRNAR</sequence>
<accession>J7KKG1</accession>
<keyword evidence="2" id="KW-1185">Reference proteome</keyword>
<dbReference type="GeneID" id="14297206"/>
<organism evidence="1 2">
    <name type="scientific">Erwinia phage phiEaH2</name>
    <dbReference type="NCBI Taxonomy" id="1029988"/>
    <lineage>
        <taxon>Viruses</taxon>
        <taxon>Duplodnaviria</taxon>
        <taxon>Heunggongvirae</taxon>
        <taxon>Uroviricota</taxon>
        <taxon>Caudoviricetes</taxon>
        <taxon>Chimalliviridae</taxon>
        <taxon>Erskinevirus</taxon>
        <taxon>Erskinevirus EaH2</taxon>
    </lineage>
</organism>
<dbReference type="KEGG" id="vg:14297206"/>
<proteinExistence type="predicted"/>
<evidence type="ECO:0000313" key="1">
    <source>
        <dbReference type="EMBL" id="AFQ96590.1"/>
    </source>
</evidence>
<dbReference type="Proteomes" id="UP000003802">
    <property type="component" value="Segment"/>
</dbReference>
<protein>
    <submittedName>
        <fullName evidence="1">Uncharacterized protein</fullName>
    </submittedName>
</protein>
<reference evidence="1 2" key="1">
    <citation type="journal article" date="2012" name="J. Virol.">
        <title>Complete Genomic Sequence of Erwinia amylovora Phage PhiEaH2.</title>
        <authorList>
            <person name="Domotor D."/>
            <person name="Becsagh P."/>
            <person name="Rakhely G."/>
            <person name="Schneider G."/>
            <person name="Kovacs T."/>
        </authorList>
    </citation>
    <scope>NUCLEOTIDE SEQUENCE [LARGE SCALE GENOMIC DNA]</scope>
</reference>
<evidence type="ECO:0000313" key="2">
    <source>
        <dbReference type="Proteomes" id="UP000003802"/>
    </source>
</evidence>
<name>J7KKG1_9CAUD</name>
<dbReference type="EMBL" id="JX316028">
    <property type="protein sequence ID" value="AFQ96590.1"/>
    <property type="molecule type" value="Genomic_DNA"/>
</dbReference>
<dbReference type="RefSeq" id="YP_007237695.1">
    <property type="nucleotide sequence ID" value="NC_019929.1"/>
</dbReference>